<sequence length="101" mass="11745">MQRAHRKMRSTGRNAETRCGTKRKKNTQTQNKTVRISSSSLSTSFLASSASDDSRLWAMTRPRCCTDNWSCRQSRCRISSHWVVCRVEAEESVRRQRKDFS</sequence>
<accession>A0A8C6GHL4</accession>
<feature type="compositionally biased region" description="Basic residues" evidence="1">
    <location>
        <begin position="1"/>
        <end position="10"/>
    </location>
</feature>
<evidence type="ECO:0000256" key="1">
    <source>
        <dbReference type="SAM" id="MobiDB-lite"/>
    </source>
</evidence>
<feature type="region of interest" description="Disordered" evidence="1">
    <location>
        <begin position="1"/>
        <end position="39"/>
    </location>
</feature>
<feature type="compositionally biased region" description="Low complexity" evidence="1">
    <location>
        <begin position="27"/>
        <end position="39"/>
    </location>
</feature>
<proteinExistence type="predicted"/>
<dbReference type="Ensembl" id="ENSMSIT00000007752.1">
    <property type="protein sequence ID" value="ENSMSIP00000006128.1"/>
    <property type="gene ID" value="ENSMSIG00000005499.1"/>
</dbReference>
<dbReference type="Proteomes" id="UP000694415">
    <property type="component" value="Unplaced"/>
</dbReference>
<keyword evidence="3" id="KW-1185">Reference proteome</keyword>
<dbReference type="AlphaFoldDB" id="A0A8C6GHL4"/>
<reference evidence="2" key="1">
    <citation type="submission" date="2025-08" db="UniProtKB">
        <authorList>
            <consortium name="Ensembl"/>
        </authorList>
    </citation>
    <scope>IDENTIFICATION</scope>
</reference>
<evidence type="ECO:0000313" key="3">
    <source>
        <dbReference type="Proteomes" id="UP000694415"/>
    </source>
</evidence>
<evidence type="ECO:0000313" key="2">
    <source>
        <dbReference type="Ensembl" id="ENSMSIP00000006128.1"/>
    </source>
</evidence>
<dbReference type="GeneTree" id="ENSGT00950000185966"/>
<organism evidence="2 3">
    <name type="scientific">Mus spicilegus</name>
    <name type="common">Mound-building mouse</name>
    <dbReference type="NCBI Taxonomy" id="10103"/>
    <lineage>
        <taxon>Eukaryota</taxon>
        <taxon>Metazoa</taxon>
        <taxon>Chordata</taxon>
        <taxon>Craniata</taxon>
        <taxon>Vertebrata</taxon>
        <taxon>Euteleostomi</taxon>
        <taxon>Mammalia</taxon>
        <taxon>Eutheria</taxon>
        <taxon>Euarchontoglires</taxon>
        <taxon>Glires</taxon>
        <taxon>Rodentia</taxon>
        <taxon>Myomorpha</taxon>
        <taxon>Muroidea</taxon>
        <taxon>Muridae</taxon>
        <taxon>Murinae</taxon>
        <taxon>Mus</taxon>
        <taxon>Mus</taxon>
    </lineage>
</organism>
<name>A0A8C6GHL4_MUSSI</name>
<protein>
    <submittedName>
        <fullName evidence="2">Uncharacterized protein</fullName>
    </submittedName>
</protein>
<reference evidence="2" key="2">
    <citation type="submission" date="2025-09" db="UniProtKB">
        <authorList>
            <consortium name="Ensembl"/>
        </authorList>
    </citation>
    <scope>IDENTIFICATION</scope>
</reference>